<gene>
    <name evidence="2" type="ORF">F9U64_14890</name>
</gene>
<dbReference type="OrthoDB" id="2111682at2"/>
<evidence type="ECO:0000313" key="3">
    <source>
        <dbReference type="Proteomes" id="UP000480246"/>
    </source>
</evidence>
<dbReference type="Proteomes" id="UP000480246">
    <property type="component" value="Unassembled WGS sequence"/>
</dbReference>
<feature type="transmembrane region" description="Helical" evidence="1">
    <location>
        <begin position="7"/>
        <end position="24"/>
    </location>
</feature>
<accession>A0A7C8GSM8</accession>
<dbReference type="InterPro" id="IPR019649">
    <property type="entry name" value="DUF2512"/>
</dbReference>
<evidence type="ECO:0000313" key="2">
    <source>
        <dbReference type="EMBL" id="KAB8129924.1"/>
    </source>
</evidence>
<name>A0A7C8GSM8_9BACI</name>
<dbReference type="RefSeq" id="WP_153405225.1">
    <property type="nucleotide sequence ID" value="NZ_ML762435.1"/>
</dbReference>
<reference evidence="2 3" key="1">
    <citation type="submission" date="2019-10" db="EMBL/GenBank/DDBJ databases">
        <title>Gracilibacillus sp. nov. isolated from rice seeds.</title>
        <authorList>
            <person name="He S."/>
        </authorList>
    </citation>
    <scope>NUCLEOTIDE SEQUENCE [LARGE SCALE GENOMIC DNA]</scope>
    <source>
        <strain evidence="2 3">TD8</strain>
    </source>
</reference>
<feature type="transmembrane region" description="Helical" evidence="1">
    <location>
        <begin position="30"/>
        <end position="47"/>
    </location>
</feature>
<keyword evidence="1" id="KW-0472">Membrane</keyword>
<dbReference type="EMBL" id="WEID01000073">
    <property type="protein sequence ID" value="KAB8129924.1"/>
    <property type="molecule type" value="Genomic_DNA"/>
</dbReference>
<keyword evidence="1" id="KW-0812">Transmembrane</keyword>
<evidence type="ECO:0000256" key="1">
    <source>
        <dbReference type="SAM" id="Phobius"/>
    </source>
</evidence>
<feature type="transmembrane region" description="Helical" evidence="1">
    <location>
        <begin position="59"/>
        <end position="80"/>
    </location>
</feature>
<dbReference type="Pfam" id="PF10710">
    <property type="entry name" value="DUF2512"/>
    <property type="match status" value="1"/>
</dbReference>
<keyword evidence="1" id="KW-1133">Transmembrane helix</keyword>
<sequence length="143" mass="16158">MKHLKLMVVKFLISFILLFAILGMGFDVSIGNVFLITLVLGVVSYFVGDRVILPRTNNIVATLSDFVLAFAVIYFMTDSLTVGDDVLQAAFISSIGVALFEYFFHKYVAANFNDHEESIYVRPRELNVETSEEISPYEEDNKK</sequence>
<keyword evidence="3" id="KW-1185">Reference proteome</keyword>
<feature type="transmembrane region" description="Helical" evidence="1">
    <location>
        <begin position="86"/>
        <end position="104"/>
    </location>
</feature>
<organism evidence="2 3">
    <name type="scientific">Gracilibacillus oryzae</name>
    <dbReference type="NCBI Taxonomy" id="1672701"/>
    <lineage>
        <taxon>Bacteria</taxon>
        <taxon>Bacillati</taxon>
        <taxon>Bacillota</taxon>
        <taxon>Bacilli</taxon>
        <taxon>Bacillales</taxon>
        <taxon>Bacillaceae</taxon>
        <taxon>Gracilibacillus</taxon>
    </lineage>
</organism>
<comment type="caution">
    <text evidence="2">The sequence shown here is derived from an EMBL/GenBank/DDBJ whole genome shotgun (WGS) entry which is preliminary data.</text>
</comment>
<dbReference type="AlphaFoldDB" id="A0A7C8GSM8"/>
<protein>
    <submittedName>
        <fullName evidence="2">DUF2512 family protein</fullName>
    </submittedName>
</protein>
<proteinExistence type="predicted"/>